<keyword evidence="6 8" id="KW-0408">Iron</keyword>
<dbReference type="GO" id="GO:0006700">
    <property type="term" value="P:C21-steroid hormone biosynthetic process"/>
    <property type="evidence" value="ECO:0007669"/>
    <property type="project" value="TreeGrafter"/>
</dbReference>
<dbReference type="InterPro" id="IPR050479">
    <property type="entry name" value="CYP11_CYP27_families"/>
</dbReference>
<dbReference type="PANTHER" id="PTHR24279">
    <property type="entry name" value="CYTOCHROME P450"/>
    <property type="match status" value="1"/>
</dbReference>
<dbReference type="Proteomes" id="UP000242638">
    <property type="component" value="Unassembled WGS sequence"/>
</dbReference>
<dbReference type="FunFam" id="1.10.630.10:FF:000006">
    <property type="entry name" value="Cytochrome P450 302a1, mitochondrial"/>
    <property type="match status" value="1"/>
</dbReference>
<dbReference type="GeneTree" id="ENSGT00950000182905"/>
<dbReference type="PROSITE" id="PS00086">
    <property type="entry name" value="CYTOCHROME_P450"/>
    <property type="match status" value="1"/>
</dbReference>
<dbReference type="PANTHER" id="PTHR24279:SF123">
    <property type="entry name" value="CYTOCHROME P450 FAMILY 27 SUBFAMILY A MEMBER 1"/>
    <property type="match status" value="1"/>
</dbReference>
<dbReference type="InterPro" id="IPR017972">
    <property type="entry name" value="Cyt_P450_CS"/>
</dbReference>
<evidence type="ECO:0000313" key="11">
    <source>
        <dbReference type="Proteomes" id="UP000242638"/>
    </source>
</evidence>
<dbReference type="GeneID" id="103456753"/>
<comment type="similarity">
    <text evidence="2 9">Belongs to the cytochrome P450 family.</text>
</comment>
<evidence type="ECO:0000256" key="6">
    <source>
        <dbReference type="ARBA" id="ARBA00023004"/>
    </source>
</evidence>
<dbReference type="InterPro" id="IPR036396">
    <property type="entry name" value="Cyt_P450_sf"/>
</dbReference>
<dbReference type="GO" id="GO:0016705">
    <property type="term" value="F:oxidoreductase activity, acting on paired donors, with incorporation or reduction of molecular oxygen"/>
    <property type="evidence" value="ECO:0007669"/>
    <property type="project" value="InterPro"/>
</dbReference>
<dbReference type="AlphaFoldDB" id="A0A3P9PCX1"/>
<dbReference type="PRINTS" id="PR00385">
    <property type="entry name" value="P450"/>
</dbReference>
<dbReference type="GO" id="GO:0071375">
    <property type="term" value="P:cellular response to peptide hormone stimulus"/>
    <property type="evidence" value="ECO:0007669"/>
    <property type="project" value="TreeGrafter"/>
</dbReference>
<reference evidence="10" key="3">
    <citation type="submission" date="2025-09" db="UniProtKB">
        <authorList>
            <consortium name="Ensembl"/>
        </authorList>
    </citation>
    <scope>IDENTIFICATION</scope>
    <source>
        <strain evidence="10">Guanapo</strain>
    </source>
</reference>
<evidence type="ECO:0000256" key="2">
    <source>
        <dbReference type="ARBA" id="ARBA00010617"/>
    </source>
</evidence>
<protein>
    <submittedName>
        <fullName evidence="10">Cytochrome P450 family 27 subfamily A member 2</fullName>
    </submittedName>
</protein>
<dbReference type="PRINTS" id="PR00463">
    <property type="entry name" value="EP450I"/>
</dbReference>
<dbReference type="Ensembl" id="ENSPRET00000019994.1">
    <property type="protein sequence ID" value="ENSPREP00000019781.1"/>
    <property type="gene ID" value="ENSPREG00000013393.1"/>
</dbReference>
<sequence>MGGCRAAAAGALRLAAHCTRTQRPLQPGAGTGTGAGASVWARRSLSEPAALEPRRRLKSAAELPGPSWFTTLYWLFIRGYGARGHLLQCLQKRRYGPMWRSRFGPFQLVNVASPRLIAQVIQQEGRYPVRVELPHWKEYRDLRGQAYGLHVDSGPEWHRIRSVLNPKMLQPKEVSAFAPVVQSVVDDLLARLELLRRRSPDGATVPDLAAELYKFGFEGISAVLFETRLGCLQEEIPADTQRFITAVNDMLTLSDLVVLLPRWSRRLLPFWRRFVQSWDDLYGVAQKLVDRRMAELAAQPGGGDEGMYLTYLLSSDRLSRAEVYISVTELMLGGVDTTSNTLSWALYHLARDRPAQNRLQAEVDSVCPDRRPPSTQQLGRMPYLRAVVKETLRLYPVVHGNGRLVSENEVVVDEFWFPKQTQFHLCHYAASHDEEEFEAPEEFLPQRWLQLESPSSHCGRATPGFYRHHPYSFIPFGVGVRACVGKRLAEMEMHLALSRLMQHYDIHPEVGSPLVEPKTRTLLIPSRPINLRFLPRA</sequence>
<dbReference type="InterPro" id="IPR001128">
    <property type="entry name" value="Cyt_P450"/>
</dbReference>
<dbReference type="GO" id="GO:0034650">
    <property type="term" value="P:cortisol metabolic process"/>
    <property type="evidence" value="ECO:0007669"/>
    <property type="project" value="TreeGrafter"/>
</dbReference>
<evidence type="ECO:0000313" key="10">
    <source>
        <dbReference type="Ensembl" id="ENSPREP00000019781.1"/>
    </source>
</evidence>
<accession>A0A3P9PCX1</accession>
<keyword evidence="4 8" id="KW-0479">Metal-binding</keyword>
<dbReference type="GO" id="GO:0042359">
    <property type="term" value="P:vitamin D metabolic process"/>
    <property type="evidence" value="ECO:0007669"/>
    <property type="project" value="UniProtKB-ARBA"/>
</dbReference>
<dbReference type="STRING" id="8081.ENSPREP00000019781"/>
<dbReference type="GO" id="GO:0005506">
    <property type="term" value="F:iron ion binding"/>
    <property type="evidence" value="ECO:0007669"/>
    <property type="project" value="InterPro"/>
</dbReference>
<name>A0A3P9PCX1_POERE</name>
<organism evidence="10 11">
    <name type="scientific">Poecilia reticulata</name>
    <name type="common">Guppy</name>
    <name type="synonym">Acanthophacelus reticulatus</name>
    <dbReference type="NCBI Taxonomy" id="8081"/>
    <lineage>
        <taxon>Eukaryota</taxon>
        <taxon>Metazoa</taxon>
        <taxon>Chordata</taxon>
        <taxon>Craniata</taxon>
        <taxon>Vertebrata</taxon>
        <taxon>Euteleostomi</taxon>
        <taxon>Actinopterygii</taxon>
        <taxon>Neopterygii</taxon>
        <taxon>Teleostei</taxon>
        <taxon>Neoteleostei</taxon>
        <taxon>Acanthomorphata</taxon>
        <taxon>Ovalentaria</taxon>
        <taxon>Atherinomorphae</taxon>
        <taxon>Cyprinodontiformes</taxon>
        <taxon>Poeciliidae</taxon>
        <taxon>Poeciliinae</taxon>
        <taxon>Poecilia</taxon>
    </lineage>
</organism>
<keyword evidence="3 8" id="KW-0349">Heme</keyword>
<dbReference type="Pfam" id="PF00067">
    <property type="entry name" value="p450"/>
    <property type="match status" value="1"/>
</dbReference>
<reference evidence="11" key="1">
    <citation type="submission" date="2013-11" db="EMBL/GenBank/DDBJ databases">
        <title>The genomic landscape of the Guanapo guppy.</title>
        <authorList>
            <person name="Kuenstner A."/>
            <person name="Dreyer C."/>
        </authorList>
    </citation>
    <scope>NUCLEOTIDE SEQUENCE</scope>
    <source>
        <strain evidence="11">Guanapo</strain>
    </source>
</reference>
<reference evidence="10" key="2">
    <citation type="submission" date="2025-08" db="UniProtKB">
        <authorList>
            <consortium name="Ensembl"/>
        </authorList>
    </citation>
    <scope>IDENTIFICATION</scope>
    <source>
        <strain evidence="10">Guanapo</strain>
    </source>
</reference>
<keyword evidence="7 9" id="KW-0503">Monooxygenase</keyword>
<dbReference type="OrthoDB" id="3945418at2759"/>
<proteinExistence type="inferred from homology"/>
<dbReference type="InterPro" id="IPR002401">
    <property type="entry name" value="Cyt_P450_E_grp-I"/>
</dbReference>
<dbReference type="OMA" id="MSWTLYH"/>
<dbReference type="GO" id="GO:0008203">
    <property type="term" value="P:cholesterol metabolic process"/>
    <property type="evidence" value="ECO:0007669"/>
    <property type="project" value="TreeGrafter"/>
</dbReference>
<feature type="binding site" description="axial binding residue" evidence="8">
    <location>
        <position position="483"/>
    </location>
    <ligand>
        <name>heme</name>
        <dbReference type="ChEBI" id="CHEBI:30413"/>
    </ligand>
    <ligandPart>
        <name>Fe</name>
        <dbReference type="ChEBI" id="CHEBI:18248"/>
    </ligandPart>
</feature>
<comment type="cofactor">
    <cofactor evidence="1 8">
        <name>heme</name>
        <dbReference type="ChEBI" id="CHEBI:30413"/>
    </cofactor>
</comment>
<dbReference type="Bgee" id="ENSPREG00000013393">
    <property type="expression patterns" value="Expressed in caudal fin and 1 other cell type or tissue"/>
</dbReference>
<keyword evidence="11" id="KW-1185">Reference proteome</keyword>
<dbReference type="GO" id="GO:0006704">
    <property type="term" value="P:glucocorticoid biosynthetic process"/>
    <property type="evidence" value="ECO:0007669"/>
    <property type="project" value="TreeGrafter"/>
</dbReference>
<keyword evidence="5 9" id="KW-0560">Oxidoreductase</keyword>
<dbReference type="SUPFAM" id="SSF48264">
    <property type="entry name" value="Cytochrome P450"/>
    <property type="match status" value="1"/>
</dbReference>
<evidence type="ECO:0000256" key="1">
    <source>
        <dbReference type="ARBA" id="ARBA00001971"/>
    </source>
</evidence>
<evidence type="ECO:0000256" key="8">
    <source>
        <dbReference type="PIRSR" id="PIRSR602401-1"/>
    </source>
</evidence>
<dbReference type="RefSeq" id="XP_008394703.1">
    <property type="nucleotide sequence ID" value="XM_008396481.2"/>
</dbReference>
<evidence type="ECO:0000256" key="9">
    <source>
        <dbReference type="RuleBase" id="RU000461"/>
    </source>
</evidence>
<evidence type="ECO:0000256" key="3">
    <source>
        <dbReference type="ARBA" id="ARBA00022617"/>
    </source>
</evidence>
<dbReference type="GO" id="GO:0005743">
    <property type="term" value="C:mitochondrial inner membrane"/>
    <property type="evidence" value="ECO:0007669"/>
    <property type="project" value="TreeGrafter"/>
</dbReference>
<evidence type="ECO:0000256" key="7">
    <source>
        <dbReference type="ARBA" id="ARBA00023033"/>
    </source>
</evidence>
<evidence type="ECO:0000256" key="4">
    <source>
        <dbReference type="ARBA" id="ARBA00022723"/>
    </source>
</evidence>
<dbReference type="Gene3D" id="1.10.630.10">
    <property type="entry name" value="Cytochrome P450"/>
    <property type="match status" value="1"/>
</dbReference>
<dbReference type="GO" id="GO:0004497">
    <property type="term" value="F:monooxygenase activity"/>
    <property type="evidence" value="ECO:0007669"/>
    <property type="project" value="UniProtKB-KW"/>
</dbReference>
<evidence type="ECO:0000256" key="5">
    <source>
        <dbReference type="ARBA" id="ARBA00023002"/>
    </source>
</evidence>
<dbReference type="GO" id="GO:0020037">
    <property type="term" value="F:heme binding"/>
    <property type="evidence" value="ECO:0007669"/>
    <property type="project" value="InterPro"/>
</dbReference>